<accession>A0A1F6TWQ1</accession>
<protein>
    <submittedName>
        <fullName evidence="1">Uncharacterized protein</fullName>
    </submittedName>
</protein>
<dbReference type="STRING" id="1817768.A3A87_04930"/>
<dbReference type="EMBL" id="MFTC01000095">
    <property type="protein sequence ID" value="OGI49574.1"/>
    <property type="molecule type" value="Genomic_DNA"/>
</dbReference>
<dbReference type="AlphaFoldDB" id="A0A1F6TWQ1"/>
<comment type="caution">
    <text evidence="1">The sequence shown here is derived from an EMBL/GenBank/DDBJ whole genome shotgun (WGS) entry which is preliminary data.</text>
</comment>
<name>A0A1F6TWQ1_9PROT</name>
<reference evidence="1 2" key="1">
    <citation type="journal article" date="2016" name="Nat. Commun.">
        <title>Thousands of microbial genomes shed light on interconnected biogeochemical processes in an aquifer system.</title>
        <authorList>
            <person name="Anantharaman K."/>
            <person name="Brown C.T."/>
            <person name="Hug L.A."/>
            <person name="Sharon I."/>
            <person name="Castelle C.J."/>
            <person name="Probst A.J."/>
            <person name="Thomas B.C."/>
            <person name="Singh A."/>
            <person name="Wilkins M.J."/>
            <person name="Karaoz U."/>
            <person name="Brodie E.L."/>
            <person name="Williams K.H."/>
            <person name="Hubbard S.S."/>
            <person name="Banfield J.F."/>
        </authorList>
    </citation>
    <scope>NUCLEOTIDE SEQUENCE [LARGE SCALE GENOMIC DNA]</scope>
</reference>
<proteinExistence type="predicted"/>
<evidence type="ECO:0000313" key="2">
    <source>
        <dbReference type="Proteomes" id="UP000179037"/>
    </source>
</evidence>
<gene>
    <name evidence="1" type="ORF">A3A87_04930</name>
</gene>
<sequence>MPVKPIFTIHAGEYLVGSYIESKFKNLNVWLPTKDTGIDLLVTDSKNKKVVSIQVKFSKDFLVENKSDALRRGLKAAGWWSLKREKILKSNADLWVFVLYSFDQKKIDFIIIPPHELLKRLDVVHKQEKVKVVQTYFYVTKKNKCWETRGLGIADQVLVAEGMYSNKRRDFTKYLNNWNLVITSLR</sequence>
<dbReference type="Proteomes" id="UP000179037">
    <property type="component" value="Unassembled WGS sequence"/>
</dbReference>
<organism evidence="1 2">
    <name type="scientific">Candidatus Muproteobacteria bacterium RIFCSPLOWO2_01_FULL_60_18</name>
    <dbReference type="NCBI Taxonomy" id="1817768"/>
    <lineage>
        <taxon>Bacteria</taxon>
        <taxon>Pseudomonadati</taxon>
        <taxon>Pseudomonadota</taxon>
        <taxon>Candidatus Muproteobacteria</taxon>
    </lineage>
</organism>
<evidence type="ECO:0000313" key="1">
    <source>
        <dbReference type="EMBL" id="OGI49574.1"/>
    </source>
</evidence>